<comment type="caution">
    <text evidence="1">The sequence shown here is derived from an EMBL/GenBank/DDBJ whole genome shotgun (WGS) entry which is preliminary data.</text>
</comment>
<protein>
    <submittedName>
        <fullName evidence="1">Uncharacterized protein</fullName>
    </submittedName>
</protein>
<feature type="non-terminal residue" evidence="1">
    <location>
        <position position="1"/>
    </location>
</feature>
<sequence>ARECDICGREVINKEKVHGFKDVGELALFVAHKTKYKFVGVLKQTYATK</sequence>
<dbReference type="EMBL" id="BARV01034891">
    <property type="protein sequence ID" value="GAI51609.1"/>
    <property type="molecule type" value="Genomic_DNA"/>
</dbReference>
<reference evidence="1" key="1">
    <citation type="journal article" date="2014" name="Front. Microbiol.">
        <title>High frequency of phylogenetically diverse reductive dehalogenase-homologous genes in deep subseafloor sedimentary metagenomes.</title>
        <authorList>
            <person name="Kawai M."/>
            <person name="Futagami T."/>
            <person name="Toyoda A."/>
            <person name="Takaki Y."/>
            <person name="Nishi S."/>
            <person name="Hori S."/>
            <person name="Arai W."/>
            <person name="Tsubouchi T."/>
            <person name="Morono Y."/>
            <person name="Uchiyama I."/>
            <person name="Ito T."/>
            <person name="Fujiyama A."/>
            <person name="Inagaki F."/>
            <person name="Takami H."/>
        </authorList>
    </citation>
    <scope>NUCLEOTIDE SEQUENCE</scope>
    <source>
        <strain evidence="1">Expedition CK06-06</strain>
    </source>
</reference>
<gene>
    <name evidence="1" type="ORF">S06H3_54532</name>
</gene>
<proteinExistence type="predicted"/>
<name>X1R7L9_9ZZZZ</name>
<evidence type="ECO:0000313" key="1">
    <source>
        <dbReference type="EMBL" id="GAI51609.1"/>
    </source>
</evidence>
<accession>X1R7L9</accession>
<organism evidence="1">
    <name type="scientific">marine sediment metagenome</name>
    <dbReference type="NCBI Taxonomy" id="412755"/>
    <lineage>
        <taxon>unclassified sequences</taxon>
        <taxon>metagenomes</taxon>
        <taxon>ecological metagenomes</taxon>
    </lineage>
</organism>
<dbReference type="AlphaFoldDB" id="X1R7L9"/>